<name>A0AAV5U3G6_9BILA</name>
<feature type="region of interest" description="Disordered" evidence="4">
    <location>
        <begin position="124"/>
        <end position="145"/>
    </location>
</feature>
<reference evidence="5" key="1">
    <citation type="submission" date="2023-10" db="EMBL/GenBank/DDBJ databases">
        <title>Genome assembly of Pristionchus species.</title>
        <authorList>
            <person name="Yoshida K."/>
            <person name="Sommer R.J."/>
        </authorList>
    </citation>
    <scope>NUCLEOTIDE SEQUENCE</scope>
    <source>
        <strain evidence="5">RS0144</strain>
    </source>
</reference>
<evidence type="ECO:0000313" key="6">
    <source>
        <dbReference type="Proteomes" id="UP001432027"/>
    </source>
</evidence>
<evidence type="ECO:0000313" key="5">
    <source>
        <dbReference type="EMBL" id="GMT01158.1"/>
    </source>
</evidence>
<feature type="non-terminal residue" evidence="5">
    <location>
        <position position="371"/>
    </location>
</feature>
<gene>
    <name evidence="5" type="ORF">PENTCL1PPCAC_23332</name>
</gene>
<keyword evidence="6" id="KW-1185">Reference proteome</keyword>
<feature type="coiled-coil region" evidence="3">
    <location>
        <begin position="90"/>
        <end position="117"/>
    </location>
</feature>
<dbReference type="PANTHER" id="PTHR21682:SF2">
    <property type="entry name" value="COILED-COIL DOMAIN-CONTAINING PROTEIN 149"/>
    <property type="match status" value="1"/>
</dbReference>
<evidence type="ECO:0000256" key="4">
    <source>
        <dbReference type="SAM" id="MobiDB-lite"/>
    </source>
</evidence>
<comment type="caution">
    <text evidence="5">The sequence shown here is derived from an EMBL/GenBank/DDBJ whole genome shotgun (WGS) entry which is preliminary data.</text>
</comment>
<feature type="non-terminal residue" evidence="5">
    <location>
        <position position="1"/>
    </location>
</feature>
<feature type="region of interest" description="Disordered" evidence="4">
    <location>
        <begin position="339"/>
        <end position="371"/>
    </location>
</feature>
<dbReference type="Pfam" id="PF09789">
    <property type="entry name" value="CC149"/>
    <property type="match status" value="1"/>
</dbReference>
<evidence type="ECO:0000256" key="2">
    <source>
        <dbReference type="ARBA" id="ARBA00023054"/>
    </source>
</evidence>
<feature type="region of interest" description="Disordered" evidence="4">
    <location>
        <begin position="245"/>
        <end position="272"/>
    </location>
</feature>
<feature type="compositionally biased region" description="Basic and acidic residues" evidence="4">
    <location>
        <begin position="245"/>
        <end position="264"/>
    </location>
</feature>
<evidence type="ECO:0000256" key="3">
    <source>
        <dbReference type="SAM" id="Coils"/>
    </source>
</evidence>
<evidence type="ECO:0000256" key="1">
    <source>
        <dbReference type="ARBA" id="ARBA00005872"/>
    </source>
</evidence>
<dbReference type="AlphaFoldDB" id="A0AAV5U3G6"/>
<organism evidence="5 6">
    <name type="scientific">Pristionchus entomophagus</name>
    <dbReference type="NCBI Taxonomy" id="358040"/>
    <lineage>
        <taxon>Eukaryota</taxon>
        <taxon>Metazoa</taxon>
        <taxon>Ecdysozoa</taxon>
        <taxon>Nematoda</taxon>
        <taxon>Chromadorea</taxon>
        <taxon>Rhabditida</taxon>
        <taxon>Rhabditina</taxon>
        <taxon>Diplogasteromorpha</taxon>
        <taxon>Diplogasteroidea</taxon>
        <taxon>Neodiplogasteridae</taxon>
        <taxon>Pristionchus</taxon>
    </lineage>
</organism>
<feature type="coiled-coil region" evidence="3">
    <location>
        <begin position="23"/>
        <end position="64"/>
    </location>
</feature>
<keyword evidence="2 3" id="KW-0175">Coiled coil</keyword>
<feature type="compositionally biased region" description="Low complexity" evidence="4">
    <location>
        <begin position="129"/>
        <end position="142"/>
    </location>
</feature>
<sequence length="371" mass="42415">QVQLLQAKLTAKTEALLRVGADLEEAASERKSWKAEAASYERNLQRIEQELAKSHETIDRLKSGHAAEKSELEGRIAKAELRLRSTDVDGSQLRAEIRELQKDCKIYRQKLAKVEVLRMESEDTGDVFSPSSESGRRVSSSMRENRCSEQRLEDFEKLTHEHRQLEADFQTLLTLKEESIQEKDVMAKKLERLQTELSYLLNGDTRRIGEDLDDVLAENRFLKAQLNNAQEESDTMKATLSKYRRMAEESDNKRQQARERKPSEEDGLGDKSSVAVINMKQIREMVSSHSIELDESDYRSITTILLDLCNDKQMALAHQRKTNKIIGSRLAEVEAKLSKLEQNRSPGRSNPFLLSPISPKAEQRNNQDSLS</sequence>
<comment type="similarity">
    <text evidence="1">Belongs to the CCDC149 family.</text>
</comment>
<dbReference type="Proteomes" id="UP001432027">
    <property type="component" value="Unassembled WGS sequence"/>
</dbReference>
<dbReference type="InterPro" id="IPR019179">
    <property type="entry name" value="CC149"/>
</dbReference>
<proteinExistence type="inferred from homology"/>
<dbReference type="EMBL" id="BTSX01000005">
    <property type="protein sequence ID" value="GMT01158.1"/>
    <property type="molecule type" value="Genomic_DNA"/>
</dbReference>
<accession>A0AAV5U3G6</accession>
<dbReference type="PANTHER" id="PTHR21682">
    <property type="entry name" value="COILED-COIL DOMAIN-CONTAINING PROTEIN 149"/>
    <property type="match status" value="1"/>
</dbReference>
<protein>
    <submittedName>
        <fullName evidence="5">Uncharacterized protein</fullName>
    </submittedName>
</protein>